<evidence type="ECO:0000256" key="4">
    <source>
        <dbReference type="SAM" id="MobiDB-lite"/>
    </source>
</evidence>
<gene>
    <name evidence="6" type="ORF">jhhlp_000422</name>
</gene>
<keyword evidence="3" id="KW-0195">Cyclin</keyword>
<dbReference type="Gene3D" id="1.10.472.10">
    <property type="entry name" value="Cyclin-like"/>
    <property type="match status" value="2"/>
</dbReference>
<dbReference type="Pfam" id="PF00134">
    <property type="entry name" value="Cyclin_N"/>
    <property type="match status" value="1"/>
</dbReference>
<dbReference type="CDD" id="cd20513">
    <property type="entry name" value="CYCLIN_CCNC_rpt1"/>
    <property type="match status" value="1"/>
</dbReference>
<dbReference type="EMBL" id="NLAX01000002">
    <property type="protein sequence ID" value="PKS13081.1"/>
    <property type="molecule type" value="Genomic_DNA"/>
</dbReference>
<accession>A0A2N3NL09</accession>
<feature type="region of interest" description="Disordered" evidence="4">
    <location>
        <begin position="248"/>
        <end position="268"/>
    </location>
</feature>
<dbReference type="PANTHER" id="PTHR10026">
    <property type="entry name" value="CYCLIN"/>
    <property type="match status" value="1"/>
</dbReference>
<proteinExistence type="inferred from homology"/>
<comment type="caution">
    <text evidence="6">The sequence shown here is derived from an EMBL/GenBank/DDBJ whole genome shotgun (WGS) entry which is preliminary data.</text>
</comment>
<dbReference type="VEuPathDB" id="FungiDB:jhhlp_000422"/>
<dbReference type="InterPro" id="IPR036915">
    <property type="entry name" value="Cyclin-like_sf"/>
</dbReference>
<evidence type="ECO:0000313" key="6">
    <source>
        <dbReference type="EMBL" id="PKS13081.1"/>
    </source>
</evidence>
<dbReference type="InParanoid" id="A0A2N3NL09"/>
<dbReference type="STRING" id="41688.A0A2N3NL09"/>
<keyword evidence="7" id="KW-1185">Reference proteome</keyword>
<evidence type="ECO:0000256" key="2">
    <source>
        <dbReference type="ARBA" id="ARBA00014912"/>
    </source>
</evidence>
<protein>
    <recommendedName>
        <fullName evidence="2">RNA polymerase II holoenzyme cyclin-like subunit</fullName>
    </recommendedName>
</protein>
<dbReference type="GO" id="GO:0016538">
    <property type="term" value="F:cyclin-dependent protein serine/threonine kinase regulator activity"/>
    <property type="evidence" value="ECO:0007669"/>
    <property type="project" value="InterPro"/>
</dbReference>
<dbReference type="AlphaFoldDB" id="A0A2N3NL09"/>
<dbReference type="InterPro" id="IPR013763">
    <property type="entry name" value="Cyclin-like_dom"/>
</dbReference>
<comment type="similarity">
    <text evidence="1">Belongs to the cyclin family. Cyclin C subfamily.</text>
</comment>
<organism evidence="6 7">
    <name type="scientific">Lomentospora prolificans</name>
    <dbReference type="NCBI Taxonomy" id="41688"/>
    <lineage>
        <taxon>Eukaryota</taxon>
        <taxon>Fungi</taxon>
        <taxon>Dikarya</taxon>
        <taxon>Ascomycota</taxon>
        <taxon>Pezizomycotina</taxon>
        <taxon>Sordariomycetes</taxon>
        <taxon>Hypocreomycetidae</taxon>
        <taxon>Microascales</taxon>
        <taxon>Microascaceae</taxon>
        <taxon>Lomentospora</taxon>
    </lineage>
</organism>
<dbReference type="Proteomes" id="UP000233524">
    <property type="component" value="Unassembled WGS sequence"/>
</dbReference>
<dbReference type="OrthoDB" id="10266018at2759"/>
<dbReference type="GO" id="GO:0006357">
    <property type="term" value="P:regulation of transcription by RNA polymerase II"/>
    <property type="evidence" value="ECO:0007669"/>
    <property type="project" value="InterPro"/>
</dbReference>
<evidence type="ECO:0000259" key="5">
    <source>
        <dbReference type="SMART" id="SM00385"/>
    </source>
</evidence>
<dbReference type="PIRSF" id="PIRSF028758">
    <property type="entry name" value="Cyclin, C/H/G types"/>
    <property type="match status" value="1"/>
</dbReference>
<dbReference type="SMART" id="SM00385">
    <property type="entry name" value="CYCLIN"/>
    <property type="match status" value="1"/>
</dbReference>
<dbReference type="CDD" id="cd20546">
    <property type="entry name" value="CYCLIN_SpCG1C_ScCTK2-like_rpt2"/>
    <property type="match status" value="1"/>
</dbReference>
<evidence type="ECO:0000313" key="7">
    <source>
        <dbReference type="Proteomes" id="UP000233524"/>
    </source>
</evidence>
<reference evidence="6 7" key="1">
    <citation type="journal article" date="2017" name="G3 (Bethesda)">
        <title>First Draft Genome Sequence of the Pathogenic Fungus Lomentospora prolificans (Formerly Scedosporium prolificans).</title>
        <authorList>
            <person name="Luo R."/>
            <person name="Zimin A."/>
            <person name="Workman R."/>
            <person name="Fan Y."/>
            <person name="Pertea G."/>
            <person name="Grossman N."/>
            <person name="Wear M.P."/>
            <person name="Jia B."/>
            <person name="Miller H."/>
            <person name="Casadevall A."/>
            <person name="Timp W."/>
            <person name="Zhang S.X."/>
            <person name="Salzberg S.L."/>
        </authorList>
    </citation>
    <scope>NUCLEOTIDE SEQUENCE [LARGE SCALE GENOMIC DNA]</scope>
    <source>
        <strain evidence="6 7">JHH-5317</strain>
    </source>
</reference>
<dbReference type="InterPro" id="IPR043198">
    <property type="entry name" value="Cyclin/Ssn8"/>
</dbReference>
<evidence type="ECO:0000256" key="3">
    <source>
        <dbReference type="RuleBase" id="RU000383"/>
    </source>
</evidence>
<evidence type="ECO:0000256" key="1">
    <source>
        <dbReference type="ARBA" id="ARBA00008638"/>
    </source>
</evidence>
<feature type="compositionally biased region" description="Polar residues" evidence="4">
    <location>
        <begin position="248"/>
        <end position="260"/>
    </location>
</feature>
<dbReference type="FunCoup" id="A0A2N3NL09">
    <property type="interactions" value="877"/>
</dbReference>
<dbReference type="SUPFAM" id="SSF47954">
    <property type="entry name" value="Cyclin-like"/>
    <property type="match status" value="2"/>
</dbReference>
<dbReference type="InterPro" id="IPR006671">
    <property type="entry name" value="Cyclin_N"/>
</dbReference>
<feature type="domain" description="Cyclin-like" evidence="5">
    <location>
        <begin position="53"/>
        <end position="142"/>
    </location>
</feature>
<sequence length="328" mass="36977">MSANYWVSTHHNHWVFPKDQLASMRQKLEKENSDLVQTFSLPETRHLYIYFNQQISRLSKRLKIRQQAIATAQVYIKRFYIRVEIRRTNPYLVIATAVYLACKIEECPQHIRLIVSEARSLWQDFISLDTSKLGECEFFLISEMSSQLIVHQPYRTLTSLQTDLRISNEDFALAWSIINDHYMTDLPLLYAPHTIALTAILLALVLRPNPPSSGGQVPGGISSPQTPGSLPNAAAAVGAAAAALAQAQNRSLTPGGTPTPSDKEKPMEAKVGRVQRFVVWLADSDVDIAAMVDCTQEIISFYNAQEQYNDKLTREQISRFVKARGLDK</sequence>
<name>A0A2N3NL09_9PEZI</name>